<dbReference type="HAMAP" id="MF_00016">
    <property type="entry name" value="DNA_HJ_migration_RuvB"/>
    <property type="match status" value="1"/>
</dbReference>
<evidence type="ECO:0000256" key="6">
    <source>
        <dbReference type="ARBA" id="ARBA00023125"/>
    </source>
</evidence>
<keyword evidence="1 9" id="KW-0963">Cytoplasm</keyword>
<dbReference type="SMART" id="SM00382">
    <property type="entry name" value="AAA"/>
    <property type="match status" value="1"/>
</dbReference>
<dbReference type="GO" id="GO:0005737">
    <property type="term" value="C:cytoplasm"/>
    <property type="evidence" value="ECO:0007669"/>
    <property type="project" value="UniProtKB-SubCell"/>
</dbReference>
<comment type="subcellular location">
    <subcellularLocation>
        <location evidence="9">Cytoplasm</location>
    </subcellularLocation>
</comment>
<dbReference type="InterPro" id="IPR041445">
    <property type="entry name" value="AAA_lid_4"/>
</dbReference>
<dbReference type="InterPro" id="IPR036388">
    <property type="entry name" value="WH-like_DNA-bd_sf"/>
</dbReference>
<keyword evidence="8 9" id="KW-0234">DNA repair</keyword>
<dbReference type="InterPro" id="IPR003593">
    <property type="entry name" value="AAA+_ATPase"/>
</dbReference>
<dbReference type="Gene3D" id="1.10.8.60">
    <property type="match status" value="1"/>
</dbReference>
<feature type="binding site" evidence="9">
    <location>
        <position position="327"/>
    </location>
    <ligand>
        <name>DNA</name>
        <dbReference type="ChEBI" id="CHEBI:16991"/>
    </ligand>
</feature>
<comment type="subunit">
    <text evidence="9">Homohexamer. Forms an RuvA(8)-RuvB(12)-Holliday junction (HJ) complex. HJ DNA is sandwiched between 2 RuvA tetramers; dsDNA enters through RuvA and exits via RuvB. An RuvB hexamer assembles on each DNA strand where it exits the tetramer. Each RuvB hexamer is contacted by two RuvA subunits (via domain III) on 2 adjacent RuvB subunits; this complex drives branch migration. In the full resolvosome a probable DNA-RuvA(4)-RuvB(12)-RuvC(2) complex forms which resolves the HJ.</text>
</comment>
<dbReference type="CDD" id="cd00009">
    <property type="entry name" value="AAA"/>
    <property type="match status" value="1"/>
</dbReference>
<comment type="domain">
    <text evidence="9">Has 3 domains, the large (RuvB-L) and small ATPase (RuvB-S) domains and the C-terminal head (RuvB-H) domain. The head domain binds DNA, while the ATPase domains jointly bind ATP, ADP or are empty depending on the state of the subunit in the translocation cycle. During a single DNA translocation step the structure of each domain remains the same, but their relative positions change.</text>
</comment>
<dbReference type="SUPFAM" id="SSF46785">
    <property type="entry name" value="Winged helix' DNA-binding domain"/>
    <property type="match status" value="1"/>
</dbReference>
<evidence type="ECO:0000256" key="5">
    <source>
        <dbReference type="ARBA" id="ARBA00022840"/>
    </source>
</evidence>
<dbReference type="GO" id="GO:0006310">
    <property type="term" value="P:DNA recombination"/>
    <property type="evidence" value="ECO:0007669"/>
    <property type="project" value="UniProtKB-UniRule"/>
</dbReference>
<keyword evidence="5 9" id="KW-0067">ATP-binding</keyword>
<dbReference type="Gene3D" id="1.10.10.10">
    <property type="entry name" value="Winged helix-like DNA-binding domain superfamily/Winged helix DNA-binding domain"/>
    <property type="match status" value="1"/>
</dbReference>
<dbReference type="PANTHER" id="PTHR42848:SF1">
    <property type="entry name" value="HOLLIDAY JUNCTION BRANCH MIGRATION COMPLEX SUBUNIT RUVB"/>
    <property type="match status" value="1"/>
</dbReference>
<feature type="binding site" evidence="9">
    <location>
        <position position="332"/>
    </location>
    <ligand>
        <name>DNA</name>
        <dbReference type="ChEBI" id="CHEBI:16991"/>
    </ligand>
</feature>
<feature type="domain" description="AAA+ ATPase" evidence="10">
    <location>
        <begin position="68"/>
        <end position="199"/>
    </location>
</feature>
<dbReference type="NCBIfam" id="NF000868">
    <property type="entry name" value="PRK00080.1"/>
    <property type="match status" value="1"/>
</dbReference>
<feature type="binding site" evidence="9">
    <location>
        <begin position="145"/>
        <end position="147"/>
    </location>
    <ligand>
        <name>ATP</name>
        <dbReference type="ChEBI" id="CHEBI:30616"/>
    </ligand>
</feature>
<evidence type="ECO:0000313" key="12">
    <source>
        <dbReference type="Proteomes" id="UP000248786"/>
    </source>
</evidence>
<feature type="binding site" evidence="9">
    <location>
        <position position="79"/>
    </location>
    <ligand>
        <name>ATP</name>
        <dbReference type="ChEBI" id="CHEBI:30616"/>
    </ligand>
</feature>
<evidence type="ECO:0000256" key="8">
    <source>
        <dbReference type="ARBA" id="ARBA00023204"/>
    </source>
</evidence>
<dbReference type="PANTHER" id="PTHR42848">
    <property type="match status" value="1"/>
</dbReference>
<comment type="caution">
    <text evidence="11">The sequence shown here is derived from an EMBL/GenBank/DDBJ whole genome shotgun (WGS) entry which is preliminary data.</text>
</comment>
<dbReference type="InterPro" id="IPR004605">
    <property type="entry name" value="DNA_helicase_Holl-junc_RuvB"/>
</dbReference>
<keyword evidence="4 9" id="KW-0378">Hydrolase</keyword>
<dbReference type="Pfam" id="PF05491">
    <property type="entry name" value="WHD_RuvB"/>
    <property type="match status" value="1"/>
</dbReference>
<accession>A0A328EQN6</accession>
<dbReference type="Pfam" id="PF05496">
    <property type="entry name" value="RuvB_N"/>
    <property type="match status" value="1"/>
</dbReference>
<dbReference type="InterPro" id="IPR027417">
    <property type="entry name" value="P-loop_NTPase"/>
</dbReference>
<evidence type="ECO:0000313" key="11">
    <source>
        <dbReference type="EMBL" id="RAL70887.1"/>
    </source>
</evidence>
<dbReference type="GO" id="GO:0000400">
    <property type="term" value="F:four-way junction DNA binding"/>
    <property type="evidence" value="ECO:0007669"/>
    <property type="project" value="UniProtKB-UniRule"/>
</dbReference>
<gene>
    <name evidence="9" type="primary">ruvB</name>
    <name evidence="11" type="ORF">C1G86_0573</name>
</gene>
<keyword evidence="7 9" id="KW-0233">DNA recombination</keyword>
<reference evidence="11 12" key="1">
    <citation type="submission" date="2018-05" db="EMBL/GenBank/DDBJ databases">
        <title>Draft genome sequences of Dehalococcoides mccartyi strains RC and KS.</title>
        <authorList>
            <person name="Higgins S.A."/>
            <person name="Padilla-Crespo E."/>
            <person name="Loeffler F.E."/>
        </authorList>
    </citation>
    <scope>NUCLEOTIDE SEQUENCE [LARGE SCALE GENOMIC DNA]</scope>
    <source>
        <strain evidence="11 12">KS</strain>
    </source>
</reference>
<name>A0A328EQN6_9CHLR</name>
<dbReference type="EMBL" id="QGLD01000008">
    <property type="protein sequence ID" value="RAL70887.1"/>
    <property type="molecule type" value="Genomic_DNA"/>
</dbReference>
<dbReference type="InterPro" id="IPR008823">
    <property type="entry name" value="RuvB_wg_C"/>
</dbReference>
<dbReference type="GO" id="GO:0005524">
    <property type="term" value="F:ATP binding"/>
    <property type="evidence" value="ECO:0007669"/>
    <property type="project" value="UniProtKB-UniRule"/>
</dbReference>
<dbReference type="Gene3D" id="3.40.50.300">
    <property type="entry name" value="P-loop containing nucleotide triphosphate hydrolases"/>
    <property type="match status" value="1"/>
</dbReference>
<dbReference type="InterPro" id="IPR008824">
    <property type="entry name" value="RuvB-like_N"/>
</dbReference>
<feature type="binding site" evidence="9">
    <location>
        <position position="188"/>
    </location>
    <ligand>
        <name>ATP</name>
        <dbReference type="ChEBI" id="CHEBI:30616"/>
    </ligand>
</feature>
<dbReference type="GO" id="GO:0009378">
    <property type="term" value="F:four-way junction helicase activity"/>
    <property type="evidence" value="ECO:0007669"/>
    <property type="project" value="InterPro"/>
</dbReference>
<feature type="binding site" evidence="9">
    <location>
        <position position="235"/>
    </location>
    <ligand>
        <name>ATP</name>
        <dbReference type="ChEBI" id="CHEBI:30616"/>
    </ligand>
</feature>
<evidence type="ECO:0000256" key="3">
    <source>
        <dbReference type="ARBA" id="ARBA00022763"/>
    </source>
</evidence>
<evidence type="ECO:0000256" key="7">
    <source>
        <dbReference type="ARBA" id="ARBA00023172"/>
    </source>
</evidence>
<dbReference type="EC" id="3.6.4.-" evidence="9"/>
<comment type="catalytic activity">
    <reaction evidence="9">
        <text>ATP + H2O = ADP + phosphate + H(+)</text>
        <dbReference type="Rhea" id="RHEA:13065"/>
        <dbReference type="ChEBI" id="CHEBI:15377"/>
        <dbReference type="ChEBI" id="CHEBI:15378"/>
        <dbReference type="ChEBI" id="CHEBI:30616"/>
        <dbReference type="ChEBI" id="CHEBI:43474"/>
        <dbReference type="ChEBI" id="CHEBI:456216"/>
    </reaction>
</comment>
<protein>
    <recommendedName>
        <fullName evidence="9">Holliday junction branch migration complex subunit RuvB</fullName>
        <ecNumber evidence="9">3.6.4.-</ecNumber>
    </recommendedName>
</protein>
<feature type="region of interest" description="Small ATPAse domain (RuvB-S)" evidence="9">
    <location>
        <begin position="199"/>
        <end position="269"/>
    </location>
</feature>
<feature type="binding site" evidence="9">
    <location>
        <position position="198"/>
    </location>
    <ligand>
        <name>ATP</name>
        <dbReference type="ChEBI" id="CHEBI:30616"/>
    </ligand>
</feature>
<keyword evidence="2 9" id="KW-0547">Nucleotide-binding</keyword>
<feature type="binding site" evidence="9">
    <location>
        <position position="83"/>
    </location>
    <ligand>
        <name>Mg(2+)</name>
        <dbReference type="ChEBI" id="CHEBI:18420"/>
    </ligand>
</feature>
<feature type="binding site" evidence="9">
    <location>
        <position position="82"/>
    </location>
    <ligand>
        <name>ATP</name>
        <dbReference type="ChEBI" id="CHEBI:30616"/>
    </ligand>
</feature>
<feature type="binding site" evidence="9">
    <location>
        <position position="37"/>
    </location>
    <ligand>
        <name>ATP</name>
        <dbReference type="ChEBI" id="CHEBI:30616"/>
    </ligand>
</feature>
<feature type="binding site" evidence="9">
    <location>
        <position position="38"/>
    </location>
    <ligand>
        <name>ATP</name>
        <dbReference type="ChEBI" id="CHEBI:30616"/>
    </ligand>
</feature>
<dbReference type="NCBIfam" id="TIGR00635">
    <property type="entry name" value="ruvB"/>
    <property type="match status" value="1"/>
</dbReference>
<feature type="binding site" evidence="9">
    <location>
        <position position="84"/>
    </location>
    <ligand>
        <name>ATP</name>
        <dbReference type="ChEBI" id="CHEBI:30616"/>
    </ligand>
</feature>
<keyword evidence="11" id="KW-0347">Helicase</keyword>
<dbReference type="GO" id="GO:0006281">
    <property type="term" value="P:DNA repair"/>
    <property type="evidence" value="ECO:0007669"/>
    <property type="project" value="UniProtKB-UniRule"/>
</dbReference>
<evidence type="ECO:0000256" key="4">
    <source>
        <dbReference type="ARBA" id="ARBA00022801"/>
    </source>
</evidence>
<dbReference type="Proteomes" id="UP000248786">
    <property type="component" value="Unassembled WGS sequence"/>
</dbReference>
<feature type="region of interest" description="Large ATPase domain (RuvB-L)" evidence="9">
    <location>
        <begin position="18"/>
        <end position="198"/>
    </location>
</feature>
<dbReference type="GO" id="GO:0016887">
    <property type="term" value="F:ATP hydrolysis activity"/>
    <property type="evidence" value="ECO:0007669"/>
    <property type="project" value="RHEA"/>
</dbReference>
<dbReference type="InterPro" id="IPR036390">
    <property type="entry name" value="WH_DNA-bd_sf"/>
</dbReference>
<dbReference type="Pfam" id="PF17864">
    <property type="entry name" value="AAA_lid_4"/>
    <property type="match status" value="1"/>
</dbReference>
<evidence type="ECO:0000259" key="10">
    <source>
        <dbReference type="SMART" id="SM00382"/>
    </source>
</evidence>
<organism evidence="11 12">
    <name type="scientific">Dehalococcoides mccartyi</name>
    <dbReference type="NCBI Taxonomy" id="61435"/>
    <lineage>
        <taxon>Bacteria</taxon>
        <taxon>Bacillati</taxon>
        <taxon>Chloroflexota</taxon>
        <taxon>Dehalococcoidia</taxon>
        <taxon>Dehalococcoidales</taxon>
        <taxon>Dehalococcoidaceae</taxon>
        <taxon>Dehalococcoides</taxon>
    </lineage>
</organism>
<dbReference type="GO" id="GO:0048476">
    <property type="term" value="C:Holliday junction resolvase complex"/>
    <property type="evidence" value="ECO:0007669"/>
    <property type="project" value="UniProtKB-UniRule"/>
</dbReference>
<feature type="region of interest" description="Head domain (RuvB-H)" evidence="9">
    <location>
        <begin position="272"/>
        <end position="362"/>
    </location>
</feature>
<comment type="function">
    <text evidence="9">The RuvA-RuvB-RuvC complex processes Holliday junction (HJ) DNA during genetic recombination and DNA repair, while the RuvA-RuvB complex plays an important role in the rescue of blocked DNA replication forks via replication fork reversal (RFR). RuvA specifically binds to HJ cruciform DNA, conferring on it an open structure. The RuvB hexamer acts as an ATP-dependent pump, pulling dsDNA into and through the RuvAB complex. RuvB forms 2 homohexamers on either side of HJ DNA bound by 1 or 2 RuvA tetramers; 4 subunits per hexamer contact DNA at a time. Coordinated motions by a converter formed by DNA-disengaged RuvB subunits stimulates ATP hydrolysis and nucleotide exchange. Immobilization of the converter enables RuvB to convert the ATP-contained energy into a lever motion, pulling 2 nucleotides of DNA out of the RuvA tetramer per ATP hydrolyzed, thus driving DNA branch migration. The RuvB motors rotate together with the DNA substrate, which together with the progressing nucleotide cycle form the mechanistic basis for DNA recombination by continuous HJ branch migration. Branch migration allows RuvC to scan DNA until it finds its consensus sequence, where it cleaves and resolves cruciform DNA.</text>
</comment>
<dbReference type="AlphaFoldDB" id="A0A328EQN6"/>
<evidence type="ECO:0000256" key="1">
    <source>
        <dbReference type="ARBA" id="ARBA00022490"/>
    </source>
</evidence>
<evidence type="ECO:0000256" key="2">
    <source>
        <dbReference type="ARBA" id="ARBA00022741"/>
    </source>
</evidence>
<comment type="caution">
    <text evidence="9">Lacks conserved residue(s) required for the propagation of feature annotation.</text>
</comment>
<dbReference type="SUPFAM" id="SSF52540">
    <property type="entry name" value="P-loop containing nucleoside triphosphate hydrolases"/>
    <property type="match status" value="1"/>
</dbReference>
<sequence length="362" mass="40240">MGVLRFICAIILQMSQEKERLISGKLVTDDAKLDTSLRPRCLPDFIGQKRLKDNLGVAIQAAKQRGEALDHVLLYGPPGLGKTTLSHIIALEMGVNIRITSGPAIERQGDLAAILTNLKPFDILFIDEIHRLSRNVEEVLYPAMEDYALDIMVGKGPGARSLRLKLPHFTLIGATTRYAMLSAPLRDRFGSIFRLDFYDEEAIHDIVRRSARILGVEADENGLHQIACRSRGTPRVANRLLRRVRDYAQVKGNGLITADIAAESLACLEVDKLGLDEIDHKVLKTIIHKFGGGPVGLETIAAAISEEADTIMDVYEPYLLQLGFLERTPRGRQATRLAYQHLSIPYQNDKNNQQGLWTENGS</sequence>
<proteinExistence type="inferred from homology"/>
<evidence type="ECO:0000256" key="9">
    <source>
        <dbReference type="HAMAP-Rule" id="MF_00016"/>
    </source>
</evidence>
<comment type="similarity">
    <text evidence="9">Belongs to the RuvB family.</text>
</comment>
<keyword evidence="6 9" id="KW-0238">DNA-binding</keyword>
<keyword evidence="3 9" id="KW-0227">DNA damage</keyword>
<feature type="binding site" evidence="9">
    <location>
        <position position="83"/>
    </location>
    <ligand>
        <name>ATP</name>
        <dbReference type="ChEBI" id="CHEBI:30616"/>
    </ligand>
</feature>